<dbReference type="InterPro" id="IPR050204">
    <property type="entry name" value="AraC_XylS_family_regulators"/>
</dbReference>
<feature type="domain" description="HTH araC/xylS-type" evidence="4">
    <location>
        <begin position="235"/>
        <end position="331"/>
    </location>
</feature>
<organism evidence="5 6">
    <name type="scientific">Pararobbsia silviterrae</name>
    <dbReference type="NCBI Taxonomy" id="1792498"/>
    <lineage>
        <taxon>Bacteria</taxon>
        <taxon>Pseudomonadati</taxon>
        <taxon>Pseudomonadota</taxon>
        <taxon>Betaproteobacteria</taxon>
        <taxon>Burkholderiales</taxon>
        <taxon>Burkholderiaceae</taxon>
        <taxon>Pararobbsia</taxon>
    </lineage>
</organism>
<dbReference type="EMBL" id="RBZU01000007">
    <property type="protein sequence ID" value="RKP53430.1"/>
    <property type="molecule type" value="Genomic_DNA"/>
</dbReference>
<keyword evidence="1" id="KW-0805">Transcription regulation</keyword>
<dbReference type="SUPFAM" id="SSF46689">
    <property type="entry name" value="Homeodomain-like"/>
    <property type="match status" value="2"/>
</dbReference>
<keyword evidence="3" id="KW-0804">Transcription</keyword>
<dbReference type="PROSITE" id="PS00041">
    <property type="entry name" value="HTH_ARAC_FAMILY_1"/>
    <property type="match status" value="1"/>
</dbReference>
<evidence type="ECO:0000313" key="5">
    <source>
        <dbReference type="EMBL" id="RKP53430.1"/>
    </source>
</evidence>
<evidence type="ECO:0000259" key="4">
    <source>
        <dbReference type="PROSITE" id="PS01124"/>
    </source>
</evidence>
<dbReference type="SMART" id="SM00342">
    <property type="entry name" value="HTH_ARAC"/>
    <property type="match status" value="1"/>
</dbReference>
<name>A0A494XS20_9BURK</name>
<dbReference type="Pfam" id="PF12833">
    <property type="entry name" value="HTH_18"/>
    <property type="match status" value="1"/>
</dbReference>
<evidence type="ECO:0000256" key="2">
    <source>
        <dbReference type="ARBA" id="ARBA00023125"/>
    </source>
</evidence>
<comment type="caution">
    <text evidence="5">The sequence shown here is derived from an EMBL/GenBank/DDBJ whole genome shotgun (WGS) entry which is preliminary data.</text>
</comment>
<evidence type="ECO:0000256" key="1">
    <source>
        <dbReference type="ARBA" id="ARBA00023015"/>
    </source>
</evidence>
<protein>
    <submittedName>
        <fullName evidence="5">AraC family transcriptional regulator</fullName>
    </submittedName>
</protein>
<keyword evidence="6" id="KW-1185">Reference proteome</keyword>
<reference evidence="5 6" key="1">
    <citation type="submission" date="2018-10" db="EMBL/GenBank/DDBJ databases">
        <title>Robbsia sp. DHC34, isolated from soil.</title>
        <authorList>
            <person name="Gao Z.-H."/>
            <person name="Qiu L.-H."/>
        </authorList>
    </citation>
    <scope>NUCLEOTIDE SEQUENCE [LARGE SCALE GENOMIC DNA]</scope>
    <source>
        <strain evidence="5 6">DHC34</strain>
    </source>
</reference>
<dbReference type="PROSITE" id="PS01124">
    <property type="entry name" value="HTH_ARAC_FAMILY_2"/>
    <property type="match status" value="1"/>
</dbReference>
<dbReference type="OrthoDB" id="9023142at2"/>
<dbReference type="AlphaFoldDB" id="A0A494XS20"/>
<dbReference type="GO" id="GO:0003700">
    <property type="term" value="F:DNA-binding transcription factor activity"/>
    <property type="evidence" value="ECO:0007669"/>
    <property type="project" value="InterPro"/>
</dbReference>
<evidence type="ECO:0000256" key="3">
    <source>
        <dbReference type="ARBA" id="ARBA00023163"/>
    </source>
</evidence>
<dbReference type="GO" id="GO:0043565">
    <property type="term" value="F:sequence-specific DNA binding"/>
    <property type="evidence" value="ECO:0007669"/>
    <property type="project" value="InterPro"/>
</dbReference>
<dbReference type="Gene3D" id="1.10.10.60">
    <property type="entry name" value="Homeodomain-like"/>
    <property type="match status" value="1"/>
</dbReference>
<dbReference type="InterPro" id="IPR018060">
    <property type="entry name" value="HTH_AraC"/>
</dbReference>
<dbReference type="Proteomes" id="UP000270342">
    <property type="component" value="Unassembled WGS sequence"/>
</dbReference>
<accession>A0A494XS20</accession>
<dbReference type="InterPro" id="IPR018062">
    <property type="entry name" value="HTH_AraC-typ_CS"/>
</dbReference>
<dbReference type="PANTHER" id="PTHR46796:SF6">
    <property type="entry name" value="ARAC SUBFAMILY"/>
    <property type="match status" value="1"/>
</dbReference>
<sequence length="331" mass="36283">MPVKSPPLPALLYGEADAIRHTDARSLGDQIQRVFPGLNAYDPLGNPKHFSAKSRGIALPGVQVVASAISASSVDRDDQQQMTLMIPMAGQCTVTLDDKTFSWGVGRAGIYMPAFDGRVLGQGDARSLLMFNPQRDALERTARAMFGLAADEPVDLCADAPRLVGVDVAGHSLEPVWRGLGALIDAYRGDAALLARLGFDDIIKRHLVALLRPDMTAPHALGSKVEKRLRREVIDDLCDAMRSQPGKRWTLTEMEILSGLSARALQYMFKARFGCSPMDWLREQRLQLARRRLLQNDFVTISQLAQDCGFGAASQFSGLYKARFGVTPSRT</sequence>
<proteinExistence type="predicted"/>
<gene>
    <name evidence="5" type="ORF">D7S86_17145</name>
</gene>
<dbReference type="InterPro" id="IPR009057">
    <property type="entry name" value="Homeodomain-like_sf"/>
</dbReference>
<dbReference type="RefSeq" id="WP_121088058.1">
    <property type="nucleotide sequence ID" value="NZ_RBZU01000007.1"/>
</dbReference>
<keyword evidence="2" id="KW-0238">DNA-binding</keyword>
<evidence type="ECO:0000313" key="6">
    <source>
        <dbReference type="Proteomes" id="UP000270342"/>
    </source>
</evidence>
<dbReference type="PANTHER" id="PTHR46796">
    <property type="entry name" value="HTH-TYPE TRANSCRIPTIONAL ACTIVATOR RHAS-RELATED"/>
    <property type="match status" value="1"/>
</dbReference>